<dbReference type="InterPro" id="IPR016161">
    <property type="entry name" value="Ald_DH/histidinol_DH"/>
</dbReference>
<dbReference type="GO" id="GO:0004029">
    <property type="term" value="F:aldehyde dehydrogenase (NAD+) activity"/>
    <property type="evidence" value="ECO:0007669"/>
    <property type="project" value="TreeGrafter"/>
</dbReference>
<dbReference type="GO" id="GO:0006081">
    <property type="term" value="P:aldehyde metabolic process"/>
    <property type="evidence" value="ECO:0007669"/>
    <property type="project" value="InterPro"/>
</dbReference>
<accession>A0A6S6XZR1</accession>
<dbReference type="Gene3D" id="3.40.309.10">
    <property type="entry name" value="Aldehyde Dehydrogenase, Chain A, domain 2"/>
    <property type="match status" value="1"/>
</dbReference>
<evidence type="ECO:0000256" key="5">
    <source>
        <dbReference type="PROSITE-ProRule" id="PRU10007"/>
    </source>
</evidence>
<evidence type="ECO:0000256" key="2">
    <source>
        <dbReference type="ARBA" id="ARBA00023002"/>
    </source>
</evidence>
<feature type="active site" evidence="5">
    <location>
        <position position="215"/>
    </location>
</feature>
<evidence type="ECO:0000256" key="3">
    <source>
        <dbReference type="ARBA" id="ARBA00023027"/>
    </source>
</evidence>
<reference evidence="8 9" key="1">
    <citation type="submission" date="2020-03" db="EMBL/GenBank/DDBJ databases">
        <authorList>
            <consortium name="Genoscope - CEA"/>
            <person name="William W."/>
        </authorList>
    </citation>
    <scope>NUCLEOTIDE SEQUENCE [LARGE SCALE GENOMIC DNA]</scope>
    <source>
        <strain evidence="9">DSM 16959</strain>
    </source>
</reference>
<evidence type="ECO:0000256" key="1">
    <source>
        <dbReference type="ARBA" id="ARBA00009986"/>
    </source>
</evidence>
<dbReference type="Gene3D" id="3.40.605.10">
    <property type="entry name" value="Aldehyde Dehydrogenase, Chain A, domain 1"/>
    <property type="match status" value="1"/>
</dbReference>
<name>A0A6S6XZR1_9PROT</name>
<keyword evidence="2 4" id="KW-0560">Oxidoreductase</keyword>
<evidence type="ECO:0000313" key="8">
    <source>
        <dbReference type="EMBL" id="CAB1370473.1"/>
    </source>
</evidence>
<dbReference type="Pfam" id="PF00171">
    <property type="entry name" value="Aldedh"/>
    <property type="match status" value="1"/>
</dbReference>
<dbReference type="InterPro" id="IPR015590">
    <property type="entry name" value="Aldehyde_DH_dom"/>
</dbReference>
<proteinExistence type="inferred from homology"/>
<dbReference type="InterPro" id="IPR012394">
    <property type="entry name" value="Aldehyde_DH_NAD(P)"/>
</dbReference>
<feature type="domain" description="Aldehyde dehydrogenase" evidence="7">
    <location>
        <begin position="23"/>
        <end position="445"/>
    </location>
</feature>
<dbReference type="PROSITE" id="PS00687">
    <property type="entry name" value="ALDEHYDE_DEHYDR_GLU"/>
    <property type="match status" value="1"/>
</dbReference>
<dbReference type="PIRSF" id="PIRSF036492">
    <property type="entry name" value="ALDH"/>
    <property type="match status" value="1"/>
</dbReference>
<evidence type="ECO:0000259" key="7">
    <source>
        <dbReference type="Pfam" id="PF00171"/>
    </source>
</evidence>
<evidence type="ECO:0000313" key="9">
    <source>
        <dbReference type="Proteomes" id="UP000515733"/>
    </source>
</evidence>
<dbReference type="InterPro" id="IPR016162">
    <property type="entry name" value="Ald_DH_N"/>
</dbReference>
<dbReference type="CDD" id="cd07133">
    <property type="entry name" value="ALDH_CALDH_CalB"/>
    <property type="match status" value="1"/>
</dbReference>
<sequence>MTPDQMRQILDRQKADFLAGGLPDAKTRLDRLDRLAALLRENQQVLLDSLCADFGHRSMEHARLTEIAVPIAEVRATHKHIEAWMRDEKRPIPLLQTLLGGRAWIQYQPLGSVGVIVPWNFPIYLAMGPLIGALAAGNRAMVKPSEFTPRVADQLAALFPRYFDEKEIAVATGGAEVSAAFAELPFDHLVFTGAGAIAKHVMAAAAKNLVPLTLELGGKSPVIISREADLADAAVKIVDFKLSNAGQTCINADYLLVPEECLEETIKTLQQTVAKLFPTLLTNPDYTSIVNKRHFDRLSRYVDDALAAGVKCVDINPAGESFAAQPEGQHKMMPRLFINPDDERLIMREEIFGPLLPIKTYRQMDEVIAYINRHDRPLALYYFGPASGPEVERVLKGTISGGVAINDIGAHAACENLPFGGVGPSGMGAYHGRDGFRQFSHAKSIFRQTRVDLMSLFGMRAPYGPKFRAGVERFMK</sequence>
<keyword evidence="9" id="KW-1185">Reference proteome</keyword>
<evidence type="ECO:0000256" key="6">
    <source>
        <dbReference type="RuleBase" id="RU003345"/>
    </source>
</evidence>
<dbReference type="GO" id="GO:0005737">
    <property type="term" value="C:cytoplasm"/>
    <property type="evidence" value="ECO:0007669"/>
    <property type="project" value="TreeGrafter"/>
</dbReference>
<dbReference type="PANTHER" id="PTHR43570">
    <property type="entry name" value="ALDEHYDE DEHYDROGENASE"/>
    <property type="match status" value="1"/>
</dbReference>
<dbReference type="PANTHER" id="PTHR43570:SF20">
    <property type="entry name" value="ALDEHYDE DEHYDROGENASE ALDX-RELATED"/>
    <property type="match status" value="1"/>
</dbReference>
<keyword evidence="3" id="KW-0520">NAD</keyword>
<dbReference type="InterPro" id="IPR016163">
    <property type="entry name" value="Ald_DH_C"/>
</dbReference>
<dbReference type="AlphaFoldDB" id="A0A6S6XZR1"/>
<dbReference type="KEGG" id="doe:DENOEST_3319"/>
<dbReference type="Proteomes" id="UP000515733">
    <property type="component" value="Chromosome"/>
</dbReference>
<dbReference type="EMBL" id="LR778301">
    <property type="protein sequence ID" value="CAB1370473.1"/>
    <property type="molecule type" value="Genomic_DNA"/>
</dbReference>
<dbReference type="RefSeq" id="WP_197970640.1">
    <property type="nucleotide sequence ID" value="NZ_LR778301.1"/>
</dbReference>
<evidence type="ECO:0000256" key="4">
    <source>
        <dbReference type="PIRNR" id="PIRNR036492"/>
    </source>
</evidence>
<protein>
    <recommendedName>
        <fullName evidence="4">Aldehyde dehydrogenase</fullName>
    </recommendedName>
</protein>
<dbReference type="InterPro" id="IPR029510">
    <property type="entry name" value="Ald_DH_CS_GLU"/>
</dbReference>
<organism evidence="8 9">
    <name type="scientific">Denitratisoma oestradiolicum</name>
    <dbReference type="NCBI Taxonomy" id="311182"/>
    <lineage>
        <taxon>Bacteria</taxon>
        <taxon>Pseudomonadati</taxon>
        <taxon>Pseudomonadota</taxon>
        <taxon>Betaproteobacteria</taxon>
        <taxon>Nitrosomonadales</taxon>
        <taxon>Sterolibacteriaceae</taxon>
        <taxon>Denitratisoma</taxon>
    </lineage>
</organism>
<dbReference type="InterPro" id="IPR016160">
    <property type="entry name" value="Ald_DH_CS_CYS"/>
</dbReference>
<dbReference type="SUPFAM" id="SSF53720">
    <property type="entry name" value="ALDH-like"/>
    <property type="match status" value="1"/>
</dbReference>
<gene>
    <name evidence="8" type="primary">calB</name>
    <name evidence="8" type="ORF">DENOEST_3319</name>
</gene>
<dbReference type="PROSITE" id="PS00070">
    <property type="entry name" value="ALDEHYDE_DEHYDR_CYS"/>
    <property type="match status" value="1"/>
</dbReference>
<comment type="similarity">
    <text evidence="1 4 6">Belongs to the aldehyde dehydrogenase family.</text>
</comment>